<organism evidence="1 2">
    <name type="scientific">Acaulospora morrowiae</name>
    <dbReference type="NCBI Taxonomy" id="94023"/>
    <lineage>
        <taxon>Eukaryota</taxon>
        <taxon>Fungi</taxon>
        <taxon>Fungi incertae sedis</taxon>
        <taxon>Mucoromycota</taxon>
        <taxon>Glomeromycotina</taxon>
        <taxon>Glomeromycetes</taxon>
        <taxon>Diversisporales</taxon>
        <taxon>Acaulosporaceae</taxon>
        <taxon>Acaulospora</taxon>
    </lineage>
</organism>
<dbReference type="EMBL" id="CAJVPV010020183">
    <property type="protein sequence ID" value="CAG8713879.1"/>
    <property type="molecule type" value="Genomic_DNA"/>
</dbReference>
<name>A0A9N9HZW6_9GLOM</name>
<proteinExistence type="predicted"/>
<gene>
    <name evidence="1" type="ORF">AMORRO_LOCUS12870</name>
</gene>
<dbReference type="Proteomes" id="UP000789342">
    <property type="component" value="Unassembled WGS sequence"/>
</dbReference>
<dbReference type="AlphaFoldDB" id="A0A9N9HZW6"/>
<sequence length="242" mass="27699">MKRKNKDKKQKGLLTAIQKKEICLVLIQKPRPKQNNLAEQYGSYLKSGEGDSAPQESLKEERAKLYDIISNYDYQDIFNCDETALHWQLEPDRSLATKPLKDTKKSKNCVTILLTCNALGTEKLLPLIDAYERSTELQTTITPVNILDAINFCVKAWKLVKEDTIKNCWRKTGILSDSRELSTEIESDSDELSAEIKSDIENVQRLIDKLDFKEPMMAEEYINIDDNVMTEGGLTDEEIVEM</sequence>
<accession>A0A9N9HZW6</accession>
<feature type="non-terminal residue" evidence="1">
    <location>
        <position position="242"/>
    </location>
</feature>
<protein>
    <submittedName>
        <fullName evidence="1">16317_t:CDS:1</fullName>
    </submittedName>
</protein>
<dbReference type="OrthoDB" id="2446707at2759"/>
<keyword evidence="2" id="KW-1185">Reference proteome</keyword>
<evidence type="ECO:0000313" key="2">
    <source>
        <dbReference type="Proteomes" id="UP000789342"/>
    </source>
</evidence>
<evidence type="ECO:0000313" key="1">
    <source>
        <dbReference type="EMBL" id="CAG8713879.1"/>
    </source>
</evidence>
<reference evidence="1" key="1">
    <citation type="submission" date="2021-06" db="EMBL/GenBank/DDBJ databases">
        <authorList>
            <person name="Kallberg Y."/>
            <person name="Tangrot J."/>
            <person name="Rosling A."/>
        </authorList>
    </citation>
    <scope>NUCLEOTIDE SEQUENCE</scope>
    <source>
        <strain evidence="1">CL551</strain>
    </source>
</reference>
<comment type="caution">
    <text evidence="1">The sequence shown here is derived from an EMBL/GenBank/DDBJ whole genome shotgun (WGS) entry which is preliminary data.</text>
</comment>